<reference evidence="1 2" key="1">
    <citation type="submission" date="2020-02" db="EMBL/GenBank/DDBJ databases">
        <title>Tigecycline-resistant Acinetobacter species from pigs and migratory birds.</title>
        <authorList>
            <person name="Chen C."/>
            <person name="Sun J."/>
            <person name="Liao X.-P."/>
            <person name="Liu Y.-H."/>
        </authorList>
    </citation>
    <scope>NUCLEOTIDE SEQUENCE [LARGE SCALE GENOMIC DNA]</scope>
    <source>
        <strain evidence="1 2">YH12207_T</strain>
    </source>
</reference>
<dbReference type="AlphaFoldDB" id="A0A7S7AI26"/>
<evidence type="ECO:0000313" key="1">
    <source>
        <dbReference type="EMBL" id="QOW46564.1"/>
    </source>
</evidence>
<proteinExistence type="predicted"/>
<dbReference type="InterPro" id="IPR010260">
    <property type="entry name" value="AlpA"/>
</dbReference>
<evidence type="ECO:0000313" key="2">
    <source>
        <dbReference type="Proteomes" id="UP000593966"/>
    </source>
</evidence>
<dbReference type="Pfam" id="PF05930">
    <property type="entry name" value="Phage_AlpA"/>
    <property type="match status" value="1"/>
</dbReference>
<dbReference type="InterPro" id="IPR009061">
    <property type="entry name" value="DNA-bd_dom_put_sf"/>
</dbReference>
<dbReference type="RefSeq" id="WP_180045142.1">
    <property type="nucleotide sequence ID" value="NZ_CP048659.1"/>
</dbReference>
<organism evidence="1 2">
    <name type="scientific">Acinetobacter piscicola</name>
    <dbReference type="NCBI Taxonomy" id="2006115"/>
    <lineage>
        <taxon>Bacteria</taxon>
        <taxon>Pseudomonadati</taxon>
        <taxon>Pseudomonadota</taxon>
        <taxon>Gammaproteobacteria</taxon>
        <taxon>Moraxellales</taxon>
        <taxon>Moraxellaceae</taxon>
        <taxon>Acinetobacter</taxon>
    </lineage>
</organism>
<keyword evidence="2" id="KW-1185">Reference proteome</keyword>
<name>A0A7S7AI26_9GAMM</name>
<gene>
    <name evidence="1" type="ORF">G0028_12040</name>
</gene>
<dbReference type="Proteomes" id="UP000593966">
    <property type="component" value="Chromosome"/>
</dbReference>
<dbReference type="SUPFAM" id="SSF46955">
    <property type="entry name" value="Putative DNA-binding domain"/>
    <property type="match status" value="1"/>
</dbReference>
<dbReference type="EMBL" id="CP048659">
    <property type="protein sequence ID" value="QOW46564.1"/>
    <property type="molecule type" value="Genomic_DNA"/>
</dbReference>
<sequence>MSAHEKYARIKQLASAPPTPEKIYTIKTGENAGMKRKVNAKPERIGLLPVTEKTIWTWVREGKFPKPLKLSSNVTVWRMSEVEAWIEEQADIVTMEA</sequence>
<accession>A0A7S7AI26</accession>
<protein>
    <submittedName>
        <fullName evidence="1">AlpA family phage regulatory protein</fullName>
    </submittedName>
</protein>
<dbReference type="Gene3D" id="1.10.238.160">
    <property type="match status" value="1"/>
</dbReference>